<dbReference type="EMBL" id="LZLC01000027">
    <property type="protein sequence ID" value="OBJ46038.1"/>
    <property type="molecule type" value="Genomic_DNA"/>
</dbReference>
<comment type="subcellular location">
    <subcellularLocation>
        <location evidence="1">Membrane</location>
    </subcellularLocation>
</comment>
<evidence type="ECO:0000256" key="4">
    <source>
        <dbReference type="SAM" id="Phobius"/>
    </source>
</evidence>
<reference evidence="6" key="1">
    <citation type="submission" date="2016-06" db="EMBL/GenBank/DDBJ databases">
        <authorList>
            <person name="Sutton G."/>
            <person name="Brinkac L."/>
            <person name="Sanka R."/>
            <person name="Adams M."/>
            <person name="Lau E."/>
            <person name="Garcia-Basteiro A."/>
            <person name="Lopez-Varela E."/>
            <person name="Palencia S."/>
        </authorList>
    </citation>
    <scope>NUCLEOTIDE SEQUENCE [LARGE SCALE GENOMIC DNA]</scope>
    <source>
        <strain evidence="6">1127319.6</strain>
    </source>
</reference>
<feature type="compositionally biased region" description="Low complexity" evidence="3">
    <location>
        <begin position="42"/>
        <end position="56"/>
    </location>
</feature>
<feature type="transmembrane region" description="Helical" evidence="4">
    <location>
        <begin position="118"/>
        <end position="140"/>
    </location>
</feature>
<feature type="region of interest" description="Disordered" evidence="3">
    <location>
        <begin position="1"/>
        <end position="101"/>
    </location>
</feature>
<feature type="compositionally biased region" description="Acidic residues" evidence="3">
    <location>
        <begin position="75"/>
        <end position="100"/>
    </location>
</feature>
<keyword evidence="4" id="KW-1133">Transmembrane helix</keyword>
<keyword evidence="4" id="KW-0812">Transmembrane</keyword>
<feature type="compositionally biased region" description="Low complexity" evidence="3">
    <location>
        <begin position="65"/>
        <end position="74"/>
    </location>
</feature>
<proteinExistence type="predicted"/>
<dbReference type="PANTHER" id="PTHR37042">
    <property type="entry name" value="OUTER MEMBRANE PROTEIN RV1973"/>
    <property type="match status" value="1"/>
</dbReference>
<dbReference type="AlphaFoldDB" id="A0A1A3HEJ8"/>
<evidence type="ECO:0000313" key="5">
    <source>
        <dbReference type="EMBL" id="OBJ46038.1"/>
    </source>
</evidence>
<comment type="caution">
    <text evidence="5">The sequence shown here is derived from an EMBL/GenBank/DDBJ whole genome shotgun (WGS) entry which is preliminary data.</text>
</comment>
<dbReference type="PANTHER" id="PTHR37042:SF4">
    <property type="entry name" value="OUTER MEMBRANE PROTEIN RV1973"/>
    <property type="match status" value="1"/>
</dbReference>
<evidence type="ECO:0000313" key="6">
    <source>
        <dbReference type="Proteomes" id="UP000093898"/>
    </source>
</evidence>
<sequence>MEDQPHESGDVTPGESVADAPADAPQGKAARRRHRLPRQKAADAAPAADAAGAEDTAPAEEAVDDAATAPADEAAAADEQPEEAAAQEDSDSEAVDEVAAEEAAPVTLVPHRPAGRKLLIAGVAAAALFVGASAFAGAAAQPYLADRALVQNKFQVAKIAAAAVTTLWSYSPNDMDKLADRSQQYLAGGFAEEYRKFVDSIVASNKQAQVTNQTKVMGTAVESISANEATAIVYTNSVATSPLTKGIPSLRYLSYRLTLKRSGADWKVSQMSALTKLDLTPQL</sequence>
<evidence type="ECO:0000256" key="2">
    <source>
        <dbReference type="ARBA" id="ARBA00023136"/>
    </source>
</evidence>
<name>A0A1A3HEJ8_MYCMU</name>
<gene>
    <name evidence="5" type="ORF">A5630_12550</name>
</gene>
<evidence type="ECO:0000256" key="1">
    <source>
        <dbReference type="ARBA" id="ARBA00004370"/>
    </source>
</evidence>
<protein>
    <submittedName>
        <fullName evidence="5">Mammalian cell entry protein</fullName>
    </submittedName>
</protein>
<dbReference type="STRING" id="56689.GCA_001291445_02879"/>
<dbReference type="Proteomes" id="UP000093898">
    <property type="component" value="Unassembled WGS sequence"/>
</dbReference>
<feature type="compositionally biased region" description="Basic residues" evidence="3">
    <location>
        <begin position="29"/>
        <end position="38"/>
    </location>
</feature>
<dbReference type="GO" id="GO:0016020">
    <property type="term" value="C:membrane"/>
    <property type="evidence" value="ECO:0007669"/>
    <property type="project" value="UniProtKB-SubCell"/>
</dbReference>
<keyword evidence="2 4" id="KW-0472">Membrane</keyword>
<organism evidence="5 6">
    <name type="scientific">Mycolicibacterium mucogenicum</name>
    <name type="common">Mycobacterium mucogenicum</name>
    <dbReference type="NCBI Taxonomy" id="56689"/>
    <lineage>
        <taxon>Bacteria</taxon>
        <taxon>Bacillati</taxon>
        <taxon>Actinomycetota</taxon>
        <taxon>Actinomycetes</taxon>
        <taxon>Mycobacteriales</taxon>
        <taxon>Mycobacteriaceae</taxon>
        <taxon>Mycolicibacterium</taxon>
    </lineage>
</organism>
<evidence type="ECO:0000256" key="3">
    <source>
        <dbReference type="SAM" id="MobiDB-lite"/>
    </source>
</evidence>
<accession>A0A1A3HEJ8</accession>